<reference evidence="1" key="1">
    <citation type="submission" date="2024-02" db="EMBL/GenBank/DDBJ databases">
        <title>Klebsiella phages.</title>
        <authorList>
            <person name="Li J."/>
            <person name="Feng Y."/>
            <person name="Zong Z."/>
        </authorList>
    </citation>
    <scope>NUCLEOTIDE SEQUENCE</scope>
</reference>
<protein>
    <submittedName>
        <fullName evidence="1">Uncharacterized protein</fullName>
    </submittedName>
</protein>
<sequence length="109" mass="12782">MVSSIETKVAFALYVVVVDTVKVMDMNLSLKLRNQQKDRKQEKKSKKRLTMIRKQNRLRVKKAKKDYHWCGCDRMMVSPGEKCKFCGKISLKGKRKFKKDVDITLDDVL</sequence>
<name>A0AC61ZSY7_9CAUD</name>
<proteinExistence type="predicted"/>
<evidence type="ECO:0000313" key="1">
    <source>
        <dbReference type="EMBL" id="WWT41067.1"/>
    </source>
</evidence>
<accession>A0AC61ZSY7</accession>
<dbReference type="EMBL" id="PP357458">
    <property type="protein sequence ID" value="WWT41067.1"/>
    <property type="molecule type" value="Genomic_DNA"/>
</dbReference>
<organism evidence="1">
    <name type="scientific">Klebsiella phage phi1_175008</name>
    <dbReference type="NCBI Taxonomy" id="3127744"/>
    <lineage>
        <taxon>Viruses</taxon>
        <taxon>Duplodnaviria</taxon>
        <taxon>Heunggongvirae</taxon>
        <taxon>Uroviricota</taxon>
        <taxon>Caudoviricetes</taxon>
        <taxon>Stephanstirmvirinae</taxon>
    </lineage>
</organism>